<keyword evidence="4" id="KW-0970">Cilium biogenesis/degradation</keyword>
<feature type="domain" description="IFT80/172/WDR35 TPR" evidence="9">
    <location>
        <begin position="575"/>
        <end position="667"/>
    </location>
</feature>
<dbReference type="Pfam" id="PF15911">
    <property type="entry name" value="Beta-prop_WDR19_2nd"/>
    <property type="match status" value="1"/>
</dbReference>
<dbReference type="Proteomes" id="UP000276991">
    <property type="component" value="Unassembled WGS sequence"/>
</dbReference>
<evidence type="ECO:0000256" key="2">
    <source>
        <dbReference type="ARBA" id="ARBA00022574"/>
    </source>
</evidence>
<evidence type="ECO:0000313" key="11">
    <source>
        <dbReference type="EMBL" id="VBB33833.1"/>
    </source>
</evidence>
<keyword evidence="6" id="KW-0969">Cilium</keyword>
<keyword evidence="3" id="KW-0677">Repeat</keyword>
<dbReference type="InterPro" id="IPR040379">
    <property type="entry name" value="WDR19/dyf-2"/>
</dbReference>
<sequence length="823" mass="93453">MLFYASFNMELYIQSCYVHDKNKTSVIGKHQSAITCGVFSNNDWLALGSTDSMITVSSINGDLIYSFMNNTEPSLIKFCDRKQPNDKNAKSDLVVSAVLDQNIIVLAELNGDREPINLQCQARYGEIVTYCWYRSNFLLLGFTKGFLVCVSTIASEIGQEIYVVQDFKTYLSSICISEASSKILLTGDSQIRIRELSQLDEIVEIIEVDSKNNDLYSTATNYDGQLVAISTHSGTLHLFLTKMPILGAVYQNTIAILSSLNEITLFKEGEKNPLTVVKIELEPTGIALGPKHIAISINNRAWLYEIIGTKEVRYVYEIEYLSTINAMHLNEKYAVAKLDNRAQLRKLYDENGKYSTEGNGFLIPDSEHANYGLQDITLTDNFLIYCTNEGHLYYYSLADEAYVNEYKHVARITSLYPEPGGIKLCFFDEHLNAYIYSPVDDEPIKIPSIDSTAHLKNCLWENFSVDRDTFVVCDSDTVHVFLISKNQIENISLIKIGFTKIPYGYIPMMLSKGILHCQMQNGRIGSVLLESHRTDMVFDGKSLTTLGELLDQSLSLKRWMYAWRICEYTKIHEHWNKFAIAATKNGEVDLAIRIFKQIDAVGIVWSLEEIQYIEEKNLLNGYLALLLGNFDIAEEFFLQSSKPREALDMRRDLLHWDKALSLATRLAEEEVPMISKEYAQQLEFMGNYSQALIQYENGLIENPDESNEQILEHNEMCNSGIARMCIRTGDIRKGIEIAASIEGRAIKRDCAIILEQLKQYSDATYLYELGHFYDRAAAVSLKAKNWTKVGSLLPKVHSPKIHTVYGKVMEGEKKYKQAAIVTF</sequence>
<proteinExistence type="predicted"/>
<dbReference type="InterPro" id="IPR036322">
    <property type="entry name" value="WD40_repeat_dom_sf"/>
</dbReference>
<evidence type="ECO:0000259" key="8">
    <source>
        <dbReference type="Pfam" id="PF15911"/>
    </source>
</evidence>
<feature type="domain" description="WDR19 WD40 repeat" evidence="8">
    <location>
        <begin position="254"/>
        <end position="532"/>
    </location>
</feature>
<evidence type="ECO:0000313" key="12">
    <source>
        <dbReference type="Proteomes" id="UP000276991"/>
    </source>
</evidence>
<dbReference type="GO" id="GO:0005929">
    <property type="term" value="C:cilium"/>
    <property type="evidence" value="ECO:0007669"/>
    <property type="project" value="UniProtKB-SubCell"/>
</dbReference>
<organism evidence="11 12">
    <name type="scientific">Acanthocheilonema viteae</name>
    <name type="common">Filarial nematode worm</name>
    <name type="synonym">Dipetalonema viteae</name>
    <dbReference type="NCBI Taxonomy" id="6277"/>
    <lineage>
        <taxon>Eukaryota</taxon>
        <taxon>Metazoa</taxon>
        <taxon>Ecdysozoa</taxon>
        <taxon>Nematoda</taxon>
        <taxon>Chromadorea</taxon>
        <taxon>Rhabditida</taxon>
        <taxon>Spirurina</taxon>
        <taxon>Spiruromorpha</taxon>
        <taxon>Filarioidea</taxon>
        <taxon>Onchocercidae</taxon>
        <taxon>Acanthocheilonema</taxon>
    </lineage>
</organism>
<dbReference type="FunFam" id="1.25.40.470:FF:000009">
    <property type="entry name" value="WD repeat-containing protein 19 isoform X1"/>
    <property type="match status" value="1"/>
</dbReference>
<evidence type="ECO:0000256" key="5">
    <source>
        <dbReference type="ARBA" id="ARBA00022803"/>
    </source>
</evidence>
<dbReference type="InterPro" id="IPR057855">
    <property type="entry name" value="Beta-prop_WDR19_1st"/>
</dbReference>
<dbReference type="GO" id="GO:0035721">
    <property type="term" value="P:intraciliary retrograde transport"/>
    <property type="evidence" value="ECO:0007669"/>
    <property type="project" value="InterPro"/>
</dbReference>
<evidence type="ECO:0000256" key="6">
    <source>
        <dbReference type="ARBA" id="ARBA00023069"/>
    </source>
</evidence>
<keyword evidence="7" id="KW-0966">Cell projection</keyword>
<dbReference type="InterPro" id="IPR039468">
    <property type="entry name" value="WDR19_WD40_rpt"/>
</dbReference>
<dbReference type="GO" id="GO:0008104">
    <property type="term" value="P:intracellular protein localization"/>
    <property type="evidence" value="ECO:0007669"/>
    <property type="project" value="UniProtKB-ARBA"/>
</dbReference>
<evidence type="ECO:0000256" key="3">
    <source>
        <dbReference type="ARBA" id="ARBA00022737"/>
    </source>
</evidence>
<accession>A0A498SJN2</accession>
<dbReference type="InterPro" id="IPR015943">
    <property type="entry name" value="WD40/YVTN_repeat-like_dom_sf"/>
</dbReference>
<dbReference type="GO" id="GO:0060271">
    <property type="term" value="P:cilium assembly"/>
    <property type="evidence" value="ECO:0007669"/>
    <property type="project" value="TreeGrafter"/>
</dbReference>
<dbReference type="Gene3D" id="2.130.10.10">
    <property type="entry name" value="YVTN repeat-like/Quinoprotein amine dehydrogenase"/>
    <property type="match status" value="1"/>
</dbReference>
<dbReference type="GO" id="GO:0030991">
    <property type="term" value="C:intraciliary transport particle A"/>
    <property type="evidence" value="ECO:0007669"/>
    <property type="project" value="TreeGrafter"/>
</dbReference>
<evidence type="ECO:0000256" key="1">
    <source>
        <dbReference type="ARBA" id="ARBA00004138"/>
    </source>
</evidence>
<keyword evidence="2" id="KW-0853">WD repeat</keyword>
<dbReference type="OrthoDB" id="10250638at2759"/>
<feature type="non-terminal residue" evidence="11">
    <location>
        <position position="823"/>
    </location>
</feature>
<dbReference type="PANTHER" id="PTHR14920">
    <property type="entry name" value="OSMOTIC AVOIDANCE ABNORMAL PROTEIN 1/WD REPEAT MEMBRANE PROTEIN"/>
    <property type="match status" value="1"/>
</dbReference>
<dbReference type="InterPro" id="IPR056157">
    <property type="entry name" value="TPR_IFT80_172_dom"/>
</dbReference>
<comment type="subcellular location">
    <subcellularLocation>
        <location evidence="1">Cell projection</location>
        <location evidence="1">Cilium</location>
    </subcellularLocation>
</comment>
<evidence type="ECO:0000256" key="4">
    <source>
        <dbReference type="ARBA" id="ARBA00022794"/>
    </source>
</evidence>
<gene>
    <name evidence="11" type="ORF">NAV_LOCUS8624</name>
</gene>
<evidence type="ECO:0000259" key="9">
    <source>
        <dbReference type="Pfam" id="PF23387"/>
    </source>
</evidence>
<dbReference type="PANTHER" id="PTHR14920:SF0">
    <property type="entry name" value="WD REPEAT DOMAIN 19"/>
    <property type="match status" value="1"/>
</dbReference>
<dbReference type="SUPFAM" id="SSF50978">
    <property type="entry name" value="WD40 repeat-like"/>
    <property type="match status" value="1"/>
</dbReference>
<evidence type="ECO:0000259" key="10">
    <source>
        <dbReference type="Pfam" id="PF23389"/>
    </source>
</evidence>
<dbReference type="STRING" id="6277.A0A498SJN2"/>
<dbReference type="Pfam" id="PF23387">
    <property type="entry name" value="TPR_IFT80_172"/>
    <property type="match status" value="1"/>
</dbReference>
<name>A0A498SJN2_ACAVI</name>
<protein>
    <submittedName>
        <fullName evidence="11">Uncharacterized protein</fullName>
    </submittedName>
</protein>
<evidence type="ECO:0000256" key="7">
    <source>
        <dbReference type="ARBA" id="ARBA00023273"/>
    </source>
</evidence>
<dbReference type="AlphaFoldDB" id="A0A498SJN2"/>
<keyword evidence="12" id="KW-1185">Reference proteome</keyword>
<reference evidence="11 12" key="1">
    <citation type="submission" date="2018-08" db="EMBL/GenBank/DDBJ databases">
        <authorList>
            <person name="Laetsch R D."/>
            <person name="Stevens L."/>
            <person name="Kumar S."/>
            <person name="Blaxter L. M."/>
        </authorList>
    </citation>
    <scope>NUCLEOTIDE SEQUENCE [LARGE SCALE GENOMIC DNA]</scope>
</reference>
<dbReference type="EMBL" id="UPTC01002752">
    <property type="protein sequence ID" value="VBB33833.1"/>
    <property type="molecule type" value="Genomic_DNA"/>
</dbReference>
<feature type="domain" description="WDR19 first beta-propeller" evidence="10">
    <location>
        <begin position="21"/>
        <end position="234"/>
    </location>
</feature>
<dbReference type="Gene3D" id="1.25.40.470">
    <property type="match status" value="1"/>
</dbReference>
<dbReference type="Pfam" id="PF23389">
    <property type="entry name" value="Beta-prop_WDR19_1st"/>
    <property type="match status" value="1"/>
</dbReference>
<keyword evidence="5" id="KW-0802">TPR repeat</keyword>